<dbReference type="InterPro" id="IPR001867">
    <property type="entry name" value="OmpR/PhoB-type_DNA-bd"/>
</dbReference>
<dbReference type="SMART" id="SM00448">
    <property type="entry name" value="REC"/>
    <property type="match status" value="1"/>
</dbReference>
<dbReference type="PROSITE" id="PS51755">
    <property type="entry name" value="OMPR_PHOB"/>
    <property type="match status" value="1"/>
</dbReference>
<keyword evidence="4" id="KW-0597">Phosphoprotein</keyword>
<dbReference type="RefSeq" id="WP_216417979.1">
    <property type="nucleotide sequence ID" value="NZ_JAHLQK010000005.1"/>
</dbReference>
<dbReference type="Pfam" id="PF00072">
    <property type="entry name" value="Response_reg"/>
    <property type="match status" value="1"/>
</dbReference>
<keyword evidence="1" id="KW-0805">Transcription regulation</keyword>
<feature type="DNA-binding region" description="OmpR/PhoB-type" evidence="5">
    <location>
        <begin position="135"/>
        <end position="232"/>
    </location>
</feature>
<dbReference type="InterPro" id="IPR039420">
    <property type="entry name" value="WalR-like"/>
</dbReference>
<evidence type="ECO:0000256" key="4">
    <source>
        <dbReference type="PROSITE-ProRule" id="PRU00169"/>
    </source>
</evidence>
<feature type="domain" description="Response regulatory" evidence="6">
    <location>
        <begin position="8"/>
        <end position="124"/>
    </location>
</feature>
<evidence type="ECO:0000259" key="7">
    <source>
        <dbReference type="PROSITE" id="PS51755"/>
    </source>
</evidence>
<dbReference type="PROSITE" id="PS50110">
    <property type="entry name" value="RESPONSE_REGULATORY"/>
    <property type="match status" value="1"/>
</dbReference>
<dbReference type="PANTHER" id="PTHR48111:SF73">
    <property type="entry name" value="ALKALINE PHOSPHATASE SYNTHESIS TRANSCRIPTIONAL REGULATORY PROTEIN PHOP"/>
    <property type="match status" value="1"/>
</dbReference>
<dbReference type="SMART" id="SM00862">
    <property type="entry name" value="Trans_reg_C"/>
    <property type="match status" value="1"/>
</dbReference>
<gene>
    <name evidence="8" type="ORF">KQI88_12880</name>
</gene>
<protein>
    <submittedName>
        <fullName evidence="8">Response regulator transcription factor</fullName>
    </submittedName>
</protein>
<dbReference type="Proteomes" id="UP000779508">
    <property type="component" value="Unassembled WGS sequence"/>
</dbReference>
<feature type="domain" description="OmpR/PhoB-type" evidence="7">
    <location>
        <begin position="135"/>
        <end position="232"/>
    </location>
</feature>
<evidence type="ECO:0000313" key="8">
    <source>
        <dbReference type="EMBL" id="MBU5677309.1"/>
    </source>
</evidence>
<proteinExistence type="predicted"/>
<keyword evidence="9" id="KW-1185">Reference proteome</keyword>
<comment type="caution">
    <text evidence="8">The sequence shown here is derived from an EMBL/GenBank/DDBJ whole genome shotgun (WGS) entry which is preliminary data.</text>
</comment>
<dbReference type="EMBL" id="JAHLQK010000005">
    <property type="protein sequence ID" value="MBU5677309.1"/>
    <property type="molecule type" value="Genomic_DNA"/>
</dbReference>
<evidence type="ECO:0000256" key="2">
    <source>
        <dbReference type="ARBA" id="ARBA00023125"/>
    </source>
</evidence>
<reference evidence="8 9" key="1">
    <citation type="submission" date="2021-06" db="EMBL/GenBank/DDBJ databases">
        <authorList>
            <person name="Sun Q."/>
            <person name="Li D."/>
        </authorList>
    </citation>
    <scope>NUCLEOTIDE SEQUENCE [LARGE SCALE GENOMIC DNA]</scope>
    <source>
        <strain evidence="8 9">MSJ-5</strain>
    </source>
</reference>
<dbReference type="CDD" id="cd00383">
    <property type="entry name" value="trans_reg_C"/>
    <property type="match status" value="1"/>
</dbReference>
<evidence type="ECO:0000256" key="5">
    <source>
        <dbReference type="PROSITE-ProRule" id="PRU01091"/>
    </source>
</evidence>
<evidence type="ECO:0000259" key="6">
    <source>
        <dbReference type="PROSITE" id="PS50110"/>
    </source>
</evidence>
<sequence>MNQKYKKTILVVDDEEHILELIKFNLEREGYNVLLCDNGEESISMVHNNAVDLVVLDLMLPGMSGIEVCKRLHRIDEFENLPIIMLTAKSEEADRVLGLELGADDYITKPFSVRELIARIKAVLRRSEGRQESMEKIICVKNLIIDTEKHIVTINGDPIELTYKEFELLKILSENRGKVLSRNLLLDEIWGYEYFGETRTVDVHIRHLRKKIGDDKLNEYIETIRGVGYKMK</sequence>
<dbReference type="Pfam" id="PF00486">
    <property type="entry name" value="Trans_reg_C"/>
    <property type="match status" value="1"/>
</dbReference>
<accession>A0ABS6G4K6</accession>
<evidence type="ECO:0000256" key="3">
    <source>
        <dbReference type="ARBA" id="ARBA00023163"/>
    </source>
</evidence>
<dbReference type="InterPro" id="IPR001789">
    <property type="entry name" value="Sig_transdc_resp-reg_receiver"/>
</dbReference>
<name>A0ABS6G4K6_9FIRM</name>
<evidence type="ECO:0000256" key="1">
    <source>
        <dbReference type="ARBA" id="ARBA00023015"/>
    </source>
</evidence>
<feature type="modified residue" description="4-aspartylphosphate" evidence="4">
    <location>
        <position position="57"/>
    </location>
</feature>
<keyword evidence="2 5" id="KW-0238">DNA-binding</keyword>
<keyword evidence="3" id="KW-0804">Transcription</keyword>
<dbReference type="PANTHER" id="PTHR48111">
    <property type="entry name" value="REGULATOR OF RPOS"/>
    <property type="match status" value="1"/>
</dbReference>
<evidence type="ECO:0000313" key="9">
    <source>
        <dbReference type="Proteomes" id="UP000779508"/>
    </source>
</evidence>
<organism evidence="8 9">
    <name type="scientific">Alkaliphilus flagellatus</name>
    <dbReference type="NCBI Taxonomy" id="2841507"/>
    <lineage>
        <taxon>Bacteria</taxon>
        <taxon>Bacillati</taxon>
        <taxon>Bacillota</taxon>
        <taxon>Clostridia</taxon>
        <taxon>Peptostreptococcales</taxon>
        <taxon>Natronincolaceae</taxon>
        <taxon>Alkaliphilus</taxon>
    </lineage>
</organism>